<dbReference type="KEGG" id="kol:Kole_0473"/>
<comment type="subcellular location">
    <subcellularLocation>
        <location evidence="1">Cell outer membrane</location>
    </subcellularLocation>
</comment>
<dbReference type="Pfam" id="PF07963">
    <property type="entry name" value="N_methyl"/>
    <property type="match status" value="1"/>
</dbReference>
<dbReference type="GO" id="GO:0009279">
    <property type="term" value="C:cell outer membrane"/>
    <property type="evidence" value="ECO:0007669"/>
    <property type="project" value="UniProtKB-SubCell"/>
</dbReference>
<evidence type="ECO:0000256" key="1">
    <source>
        <dbReference type="ARBA" id="ARBA00004442"/>
    </source>
</evidence>
<name>C5CE88_KOSOT</name>
<gene>
    <name evidence="3" type="ordered locus">Kole_0473</name>
</gene>
<dbReference type="NCBIfam" id="TIGR02532">
    <property type="entry name" value="IV_pilin_GFxxxE"/>
    <property type="match status" value="1"/>
</dbReference>
<sequence>MFMKRGFSLIEMVLTLLVISLVLVSIFQSFTSTNSLLNKSYTKLTAVTDLKQGTLALWFFRDSDQAGEYTTSTNFSRDDSVFDELREEGVSEDIVERFENSIEFWVLETEKASEIYIAVKLLKDWR</sequence>
<keyword evidence="2" id="KW-0472">Membrane</keyword>
<dbReference type="PROSITE" id="PS00409">
    <property type="entry name" value="PROKAR_NTER_METHYL"/>
    <property type="match status" value="1"/>
</dbReference>
<keyword evidence="2" id="KW-0998">Cell outer membrane</keyword>
<dbReference type="InterPro" id="IPR012902">
    <property type="entry name" value="N_methyl_site"/>
</dbReference>
<dbReference type="AlphaFoldDB" id="C5CE88"/>
<evidence type="ECO:0000256" key="2">
    <source>
        <dbReference type="ARBA" id="ARBA00023237"/>
    </source>
</evidence>
<proteinExistence type="predicted"/>
<evidence type="ECO:0000313" key="3">
    <source>
        <dbReference type="EMBL" id="ACR79196.1"/>
    </source>
</evidence>
<keyword evidence="4" id="KW-1185">Reference proteome</keyword>
<dbReference type="HOGENOM" id="CLU_1978605_0_0_0"/>
<dbReference type="Proteomes" id="UP000002382">
    <property type="component" value="Chromosome"/>
</dbReference>
<dbReference type="eggNOG" id="ENOG502ZW86">
    <property type="taxonomic scope" value="Bacteria"/>
</dbReference>
<evidence type="ECO:0000313" key="4">
    <source>
        <dbReference type="Proteomes" id="UP000002382"/>
    </source>
</evidence>
<evidence type="ECO:0008006" key="5">
    <source>
        <dbReference type="Google" id="ProtNLM"/>
    </source>
</evidence>
<organism evidence="3 4">
    <name type="scientific">Kosmotoga olearia (strain ATCC BAA-1733 / DSM 21960 / TBF 19.5.1)</name>
    <dbReference type="NCBI Taxonomy" id="521045"/>
    <lineage>
        <taxon>Bacteria</taxon>
        <taxon>Thermotogati</taxon>
        <taxon>Thermotogota</taxon>
        <taxon>Thermotogae</taxon>
        <taxon>Kosmotogales</taxon>
        <taxon>Kosmotogaceae</taxon>
        <taxon>Kosmotoga</taxon>
    </lineage>
</organism>
<reference evidence="3 4" key="2">
    <citation type="journal article" date="2011" name="J. Bacteriol.">
        <title>Genome Sequence of Kosmotoga olearia Strain TBF 19.5.1, a Thermophilic Bacterium with a Wide Growth Temperature Range, Isolated from the Troll B Oil Platform in the North Sea.</title>
        <authorList>
            <person name="Swithers K.S."/>
            <person name="Dipippo J.L."/>
            <person name="Bruce D.C."/>
            <person name="Detter C."/>
            <person name="Tapia R."/>
            <person name="Han S."/>
            <person name="Goodwin L.A."/>
            <person name="Han J."/>
            <person name="Woyke T."/>
            <person name="Pitluck S."/>
            <person name="Pennacchio L."/>
            <person name="Nolan M."/>
            <person name="Mikhailova N."/>
            <person name="Land M.L."/>
            <person name="Nesbo C.L."/>
            <person name="Gogarten J.P."/>
            <person name="Noll K.M."/>
        </authorList>
    </citation>
    <scope>NUCLEOTIDE SEQUENCE [LARGE SCALE GENOMIC DNA]</scope>
    <source>
        <strain evidence="4">ATCC BAA-1733 / DSM 21960 / TBF 19.5.1</strain>
    </source>
</reference>
<protein>
    <recommendedName>
        <fullName evidence="5">Prepilin-type N-terminal cleavage/methylation domain-containing protein</fullName>
    </recommendedName>
</protein>
<dbReference type="STRING" id="521045.Kole_0473"/>
<reference evidence="3 4" key="1">
    <citation type="submission" date="2009-06" db="EMBL/GenBank/DDBJ databases">
        <title>Complete sequence of Thermotogales bacterium TBF 19.5.1.</title>
        <authorList>
            <consortium name="US DOE Joint Genome Institute"/>
            <person name="Lucas S."/>
            <person name="Copeland A."/>
            <person name="Lapidus A."/>
            <person name="Glavina del Rio T."/>
            <person name="Tice H."/>
            <person name="Bruce D."/>
            <person name="Goodwin L."/>
            <person name="Pitluck S."/>
            <person name="Chertkov O."/>
            <person name="Brettin T."/>
            <person name="Detter J.C."/>
            <person name="Han C."/>
            <person name="Schmutz J."/>
            <person name="Larimer F."/>
            <person name="Land M."/>
            <person name="Hauser L."/>
            <person name="Kyrpides N."/>
            <person name="Ovchinnikova G."/>
            <person name="Noll K."/>
        </authorList>
    </citation>
    <scope>NUCLEOTIDE SEQUENCE [LARGE SCALE GENOMIC DNA]</scope>
    <source>
        <strain evidence="4">ATCC BAA-1733 / DSM 21960 / TBF 19.5.1</strain>
    </source>
</reference>
<dbReference type="EMBL" id="CP001634">
    <property type="protein sequence ID" value="ACR79196.1"/>
    <property type="molecule type" value="Genomic_DNA"/>
</dbReference>
<accession>C5CE88</accession>